<dbReference type="Pfam" id="PF01029">
    <property type="entry name" value="NusB"/>
    <property type="match status" value="1"/>
</dbReference>
<dbReference type="EC" id="2.1.1.176" evidence="4"/>
<dbReference type="InterPro" id="IPR035926">
    <property type="entry name" value="NusB-like_sf"/>
</dbReference>
<feature type="binding site" evidence="14">
    <location>
        <position position="290"/>
    </location>
    <ligand>
        <name>S-adenosyl-L-methionine</name>
        <dbReference type="ChEBI" id="CHEBI:59789"/>
    </ligand>
</feature>
<dbReference type="GO" id="GO:0008649">
    <property type="term" value="F:rRNA methyltransferase activity"/>
    <property type="evidence" value="ECO:0007669"/>
    <property type="project" value="InterPro"/>
</dbReference>
<reference evidence="16 17" key="1">
    <citation type="submission" date="2016-09" db="EMBL/GenBank/DDBJ databases">
        <title>Draft genome sequence for the type strain of Vulcanibacillus modesticaldus BR, a strictly anaerobic, moderately thermophilic, and nitrate-reducing bacterium from deep sea-hydrothermal vents of the Mid-Atlantic Ridge.</title>
        <authorList>
            <person name="Abin C.A."/>
            <person name="Hollibaugh J.T."/>
        </authorList>
    </citation>
    <scope>NUCLEOTIDE SEQUENCE [LARGE SCALE GENOMIC DNA]</scope>
    <source>
        <strain evidence="16 17">BR</strain>
    </source>
</reference>
<evidence type="ECO:0000256" key="1">
    <source>
        <dbReference type="ARBA" id="ARBA00002724"/>
    </source>
</evidence>
<dbReference type="InterPro" id="IPR054728">
    <property type="entry name" value="RsmB-like_ferredoxin"/>
</dbReference>
<feature type="binding site" evidence="14">
    <location>
        <position position="317"/>
    </location>
    <ligand>
        <name>S-adenosyl-L-methionine</name>
        <dbReference type="ChEBI" id="CHEBI:59789"/>
    </ligand>
</feature>
<evidence type="ECO:0000256" key="6">
    <source>
        <dbReference type="ARBA" id="ARBA00022552"/>
    </source>
</evidence>
<comment type="subcellular location">
    <subcellularLocation>
        <location evidence="2">Cytoplasm</location>
    </subcellularLocation>
</comment>
<evidence type="ECO:0000256" key="8">
    <source>
        <dbReference type="ARBA" id="ARBA00022679"/>
    </source>
</evidence>
<evidence type="ECO:0000259" key="15">
    <source>
        <dbReference type="PROSITE" id="PS51686"/>
    </source>
</evidence>
<dbReference type="FunFam" id="3.30.70.1170:FF:000003">
    <property type="entry name" value="16S rRNA (Cytosine(967)-C(5))-methyltransferase RsmB"/>
    <property type="match status" value="1"/>
</dbReference>
<evidence type="ECO:0000256" key="12">
    <source>
        <dbReference type="ARBA" id="ARBA00031088"/>
    </source>
</evidence>
<keyword evidence="17" id="KW-1185">Reference proteome</keyword>
<keyword evidence="10 14" id="KW-0694">RNA-binding</keyword>
<dbReference type="PROSITE" id="PS51686">
    <property type="entry name" value="SAM_MT_RSMB_NOP"/>
    <property type="match status" value="1"/>
</dbReference>
<dbReference type="SUPFAM" id="SSF48013">
    <property type="entry name" value="NusB-like"/>
    <property type="match status" value="1"/>
</dbReference>
<dbReference type="InterPro" id="IPR004573">
    <property type="entry name" value="rRNA_ssu_MeTfrase_B"/>
</dbReference>
<dbReference type="Pfam" id="PF01189">
    <property type="entry name" value="Methyltr_RsmB-F"/>
    <property type="match status" value="1"/>
</dbReference>
<dbReference type="PRINTS" id="PR02008">
    <property type="entry name" value="RCMTFAMILY"/>
</dbReference>
<dbReference type="CDD" id="cd02440">
    <property type="entry name" value="AdoMet_MTases"/>
    <property type="match status" value="1"/>
</dbReference>
<dbReference type="STRING" id="337097.BHF71_02555"/>
<dbReference type="PROSITE" id="PS01153">
    <property type="entry name" value="NOL1_NOP2_SUN"/>
    <property type="match status" value="1"/>
</dbReference>
<evidence type="ECO:0000313" key="17">
    <source>
        <dbReference type="Proteomes" id="UP000243739"/>
    </source>
</evidence>
<evidence type="ECO:0000256" key="11">
    <source>
        <dbReference type="ARBA" id="ARBA00030399"/>
    </source>
</evidence>
<dbReference type="Pfam" id="PF22458">
    <property type="entry name" value="RsmF-B_ferredox"/>
    <property type="match status" value="1"/>
</dbReference>
<keyword evidence="6" id="KW-0698">rRNA processing</keyword>
<dbReference type="GO" id="GO:0006355">
    <property type="term" value="P:regulation of DNA-templated transcription"/>
    <property type="evidence" value="ECO:0007669"/>
    <property type="project" value="InterPro"/>
</dbReference>
<dbReference type="RefSeq" id="WP_069657060.1">
    <property type="nucleotide sequence ID" value="NZ_MIJF01000035.1"/>
</dbReference>
<comment type="catalytic activity">
    <reaction evidence="13">
        <text>cytidine(967) in 16S rRNA + S-adenosyl-L-methionine = 5-methylcytidine(967) in 16S rRNA + S-adenosyl-L-homocysteine + H(+)</text>
        <dbReference type="Rhea" id="RHEA:42748"/>
        <dbReference type="Rhea" id="RHEA-COMP:10219"/>
        <dbReference type="Rhea" id="RHEA-COMP:10220"/>
        <dbReference type="ChEBI" id="CHEBI:15378"/>
        <dbReference type="ChEBI" id="CHEBI:57856"/>
        <dbReference type="ChEBI" id="CHEBI:59789"/>
        <dbReference type="ChEBI" id="CHEBI:74483"/>
        <dbReference type="ChEBI" id="CHEBI:82748"/>
        <dbReference type="EC" id="2.1.1.176"/>
    </reaction>
</comment>
<dbReference type="PANTHER" id="PTHR22807">
    <property type="entry name" value="NOP2 YEAST -RELATED NOL1/NOP2/FMU SUN DOMAIN-CONTAINING"/>
    <property type="match status" value="1"/>
</dbReference>
<evidence type="ECO:0000256" key="4">
    <source>
        <dbReference type="ARBA" id="ARBA00012140"/>
    </source>
</evidence>
<comment type="function">
    <text evidence="1">Specifically methylates the cytosine at position 967 (m5C967) of 16S rRNA.</text>
</comment>
<dbReference type="InterPro" id="IPR018314">
    <property type="entry name" value="RsmB/NOL1/NOP2-like_CS"/>
</dbReference>
<keyword evidence="8 14" id="KW-0808">Transferase</keyword>
<evidence type="ECO:0000256" key="14">
    <source>
        <dbReference type="PROSITE-ProRule" id="PRU01023"/>
    </source>
</evidence>
<dbReference type="Gene3D" id="1.10.940.10">
    <property type="entry name" value="NusB-like"/>
    <property type="match status" value="1"/>
</dbReference>
<evidence type="ECO:0000256" key="10">
    <source>
        <dbReference type="ARBA" id="ARBA00022884"/>
    </source>
</evidence>
<dbReference type="OrthoDB" id="9810297at2"/>
<protein>
    <recommendedName>
        <fullName evidence="4">16S rRNA (cytosine(967)-C(5))-methyltransferase</fullName>
        <ecNumber evidence="4">2.1.1.176</ecNumber>
    </recommendedName>
    <alternativeName>
        <fullName evidence="11">16S rRNA m5C967 methyltransferase</fullName>
    </alternativeName>
    <alternativeName>
        <fullName evidence="12">rRNA (cytosine-C(5)-)-methyltransferase RsmB</fullName>
    </alternativeName>
</protein>
<evidence type="ECO:0000256" key="5">
    <source>
        <dbReference type="ARBA" id="ARBA00022490"/>
    </source>
</evidence>
<comment type="similarity">
    <text evidence="3 14">Belongs to the class I-like SAM-binding methyltransferase superfamily. RsmB/NOP family.</text>
</comment>
<dbReference type="GO" id="GO:0003723">
    <property type="term" value="F:RNA binding"/>
    <property type="evidence" value="ECO:0007669"/>
    <property type="project" value="UniProtKB-UniRule"/>
</dbReference>
<dbReference type="InterPro" id="IPR049560">
    <property type="entry name" value="MeTrfase_RsmB-F_NOP2_cat"/>
</dbReference>
<proteinExistence type="inferred from homology"/>
<sequence length="455" mass="52159">MKKIKTARELALEVLTKIDKEKSYSNLQLNQSLQKIKLSRTDINFATEMIYGTIQHLNTIDWIIQMYLKTKISKLDVWVRNLLRLSIYQIWYLDRIPPHAAVNEAVNIAKKWGHKGISGMVNGVLRNILRNKEEIRIPDDLPTAKRIALEYSHPEWLVELYIDNFGIEETIDICRVNNLAPYHSIRVNTLKTTKDEMIKILKNELGEGVEINPSLLSEQGIRIKGGGNLAHTKWYKEGLFSVQDESSMLVAEVLAPKPNMVVLDATAAPGGKTTHIAEKMQNKGRIIASDLHKHKIKLINEHQERLGIDIIETIQSDARELNNHYRQIFDRILLDVPCSGLGVIRRKPDLKWVKAEKDIKDLVQVQEEILEEVAPLLKSGGVLVYSTCTLVREENQEMVKKFIEKHPEFQFDHSLPSFLPDIVNEKIDASSGMIQILPQHFNTDGFFISRLIKKM</sequence>
<dbReference type="AlphaFoldDB" id="A0A1D2YTQ3"/>
<dbReference type="InterPro" id="IPR001678">
    <property type="entry name" value="MeTrfase_RsmB-F_NOP2_dom"/>
</dbReference>
<evidence type="ECO:0000256" key="9">
    <source>
        <dbReference type="ARBA" id="ARBA00022691"/>
    </source>
</evidence>
<name>A0A1D2YTQ3_9BACI</name>
<dbReference type="FunFam" id="3.40.50.150:FF:000257">
    <property type="entry name" value="16S rRNA methyltransferase"/>
    <property type="match status" value="1"/>
</dbReference>
<accession>A0A1D2YTQ3</accession>
<dbReference type="InterPro" id="IPR029063">
    <property type="entry name" value="SAM-dependent_MTases_sf"/>
</dbReference>
<dbReference type="PANTHER" id="PTHR22807:SF53">
    <property type="entry name" value="RIBOSOMAL RNA SMALL SUBUNIT METHYLTRANSFERASE B-RELATED"/>
    <property type="match status" value="1"/>
</dbReference>
<dbReference type="NCBIfam" id="NF011494">
    <property type="entry name" value="PRK14902.1"/>
    <property type="match status" value="1"/>
</dbReference>
<evidence type="ECO:0000256" key="13">
    <source>
        <dbReference type="ARBA" id="ARBA00047283"/>
    </source>
</evidence>
<gene>
    <name evidence="16" type="ORF">BHF71_02555</name>
</gene>
<dbReference type="FunFam" id="1.10.940.10:FF:000006">
    <property type="entry name" value="16S rRNA (Cytosine(967)-C(5))-methyltransferase RsmB"/>
    <property type="match status" value="1"/>
</dbReference>
<keyword evidence="5" id="KW-0963">Cytoplasm</keyword>
<feature type="binding site" evidence="14">
    <location>
        <position position="335"/>
    </location>
    <ligand>
        <name>S-adenosyl-L-methionine</name>
        <dbReference type="ChEBI" id="CHEBI:59789"/>
    </ligand>
</feature>
<dbReference type="Gene3D" id="3.30.70.1170">
    <property type="entry name" value="Sun protein, domain 3"/>
    <property type="match status" value="1"/>
</dbReference>
<comment type="caution">
    <text evidence="16">The sequence shown here is derived from an EMBL/GenBank/DDBJ whole genome shotgun (WGS) entry which is preliminary data.</text>
</comment>
<dbReference type="InterPro" id="IPR006027">
    <property type="entry name" value="NusB_RsmB_TIM44"/>
</dbReference>
<dbReference type="GO" id="GO:0005737">
    <property type="term" value="C:cytoplasm"/>
    <property type="evidence" value="ECO:0007669"/>
    <property type="project" value="UniProtKB-SubCell"/>
</dbReference>
<dbReference type="Proteomes" id="UP000243739">
    <property type="component" value="Unassembled WGS sequence"/>
</dbReference>
<dbReference type="EMBL" id="MIJF01000035">
    <property type="protein sequence ID" value="OEF99083.1"/>
    <property type="molecule type" value="Genomic_DNA"/>
</dbReference>
<evidence type="ECO:0000256" key="3">
    <source>
        <dbReference type="ARBA" id="ARBA00007494"/>
    </source>
</evidence>
<dbReference type="SUPFAM" id="SSF53335">
    <property type="entry name" value="S-adenosyl-L-methionine-dependent methyltransferases"/>
    <property type="match status" value="1"/>
</dbReference>
<evidence type="ECO:0000256" key="7">
    <source>
        <dbReference type="ARBA" id="ARBA00022603"/>
    </source>
</evidence>
<feature type="domain" description="SAM-dependent MTase RsmB/NOP-type" evidence="15">
    <location>
        <begin position="173"/>
        <end position="454"/>
    </location>
</feature>
<keyword evidence="7 14" id="KW-0489">Methyltransferase</keyword>
<keyword evidence="9 14" id="KW-0949">S-adenosyl-L-methionine</keyword>
<dbReference type="NCBIfam" id="TIGR00563">
    <property type="entry name" value="rsmB"/>
    <property type="match status" value="1"/>
</dbReference>
<dbReference type="InterPro" id="IPR023267">
    <property type="entry name" value="RCMT"/>
</dbReference>
<evidence type="ECO:0000256" key="2">
    <source>
        <dbReference type="ARBA" id="ARBA00004496"/>
    </source>
</evidence>
<organism evidence="16 17">
    <name type="scientific">Vulcanibacillus modesticaldus</name>
    <dbReference type="NCBI Taxonomy" id="337097"/>
    <lineage>
        <taxon>Bacteria</taxon>
        <taxon>Bacillati</taxon>
        <taxon>Bacillota</taxon>
        <taxon>Bacilli</taxon>
        <taxon>Bacillales</taxon>
        <taxon>Bacillaceae</taxon>
        <taxon>Vulcanibacillus</taxon>
    </lineage>
</organism>
<evidence type="ECO:0000313" key="16">
    <source>
        <dbReference type="EMBL" id="OEF99083.1"/>
    </source>
</evidence>
<feature type="active site" description="Nucleophile" evidence="14">
    <location>
        <position position="388"/>
    </location>
</feature>
<dbReference type="Gene3D" id="3.40.50.150">
    <property type="entry name" value="Vaccinia Virus protein VP39"/>
    <property type="match status" value="1"/>
</dbReference>
<comment type="caution">
    <text evidence="14">Lacks conserved residue(s) required for the propagation of feature annotation.</text>
</comment>